<comment type="function">
    <text evidence="5">Catalyzes the base-exchange of a guanine (G) residue with the queuine precursor 7-aminomethyl-7-deazaguanine (PreQ1) at position 34 (anticodon wobble position) in tRNAs with GU(N) anticodons (tRNA-Asp, -Asn, -His and -Tyr). Catalysis occurs through a double-displacement mechanism. The nucleophile active site attacks the C1' of nucleotide 34 to detach the guanine base from the RNA, forming a covalent enzyme-RNA intermediate. The proton acceptor active site deprotonates the incoming PreQ1, allowing a nucleophilic attack on the C1' of the ribose to form the product. After dissociation, two additional enzymatic reactions on the tRNA convert PreQ1 to queuine (Q), resulting in the hypermodified nucleoside queuosine (7-(((4,5-cis-dihydroxy-2-cyclopenten-1-yl)amino)methyl)-7-deazaguanosine).</text>
</comment>
<dbReference type="InterPro" id="IPR050076">
    <property type="entry name" value="ArchSynthase1/Queuine_TRR"/>
</dbReference>
<accession>A0ABU3B9L6</accession>
<feature type="region of interest" description="RNA binding" evidence="5">
    <location>
        <begin position="243"/>
        <end position="249"/>
    </location>
</feature>
<feature type="binding site" evidence="5">
    <location>
        <position position="300"/>
    </location>
    <ligand>
        <name>Zn(2+)</name>
        <dbReference type="ChEBI" id="CHEBI:29105"/>
    </ligand>
</feature>
<dbReference type="InterPro" id="IPR036511">
    <property type="entry name" value="TGT-like_sf"/>
</dbReference>
<dbReference type="Gene3D" id="3.20.20.105">
    <property type="entry name" value="Queuine tRNA-ribosyltransferase-like"/>
    <property type="match status" value="1"/>
</dbReference>
<feature type="binding site" evidence="5">
    <location>
        <position position="212"/>
    </location>
    <ligand>
        <name>substrate</name>
    </ligand>
</feature>
<evidence type="ECO:0000313" key="8">
    <source>
        <dbReference type="Proteomes" id="UP001259982"/>
    </source>
</evidence>
<keyword evidence="4 5" id="KW-0671">Queuosine biosynthesis</keyword>
<feature type="binding site" evidence="5">
    <location>
        <position position="143"/>
    </location>
    <ligand>
        <name>substrate</name>
    </ligand>
</feature>
<evidence type="ECO:0000256" key="4">
    <source>
        <dbReference type="ARBA" id="ARBA00022785"/>
    </source>
</evidence>
<protein>
    <recommendedName>
        <fullName evidence="5">Queuine tRNA-ribosyltransferase</fullName>
        <ecNumber evidence="5">2.4.2.29</ecNumber>
    </recommendedName>
    <alternativeName>
        <fullName evidence="5">Guanine insertion enzyme</fullName>
    </alternativeName>
    <alternativeName>
        <fullName evidence="5">tRNA-guanine transglycosylase</fullName>
    </alternativeName>
</protein>
<dbReference type="EC" id="2.4.2.29" evidence="5"/>
<feature type="binding site" evidence="5">
    <location>
        <position position="305"/>
    </location>
    <ligand>
        <name>Zn(2+)</name>
        <dbReference type="ChEBI" id="CHEBI:29105"/>
    </ligand>
</feature>
<dbReference type="InterPro" id="IPR002616">
    <property type="entry name" value="tRNA_ribo_trans-like"/>
</dbReference>
<feature type="binding site" evidence="5">
    <location>
        <position position="302"/>
    </location>
    <ligand>
        <name>Zn(2+)</name>
        <dbReference type="ChEBI" id="CHEBI:29105"/>
    </ligand>
</feature>
<dbReference type="NCBIfam" id="TIGR00449">
    <property type="entry name" value="tgt_general"/>
    <property type="match status" value="1"/>
</dbReference>
<feature type="binding site" evidence="5">
    <location>
        <begin position="89"/>
        <end position="93"/>
    </location>
    <ligand>
        <name>substrate</name>
    </ligand>
</feature>
<keyword evidence="8" id="KW-1185">Reference proteome</keyword>
<dbReference type="GO" id="GO:0016757">
    <property type="term" value="F:glycosyltransferase activity"/>
    <property type="evidence" value="ECO:0007669"/>
    <property type="project" value="UniProtKB-KW"/>
</dbReference>
<dbReference type="EMBL" id="JAVRHY010000011">
    <property type="protein sequence ID" value="MDT0619163.1"/>
    <property type="molecule type" value="Genomic_DNA"/>
</dbReference>
<keyword evidence="1 5" id="KW-0328">Glycosyltransferase</keyword>
<feature type="region of interest" description="RNA binding; important for wobble base 34 recognition" evidence="5">
    <location>
        <begin position="267"/>
        <end position="271"/>
    </location>
</feature>
<dbReference type="SUPFAM" id="SSF51713">
    <property type="entry name" value="tRNA-guanine transglycosylase"/>
    <property type="match status" value="1"/>
</dbReference>
<evidence type="ECO:0000256" key="1">
    <source>
        <dbReference type="ARBA" id="ARBA00022676"/>
    </source>
</evidence>
<feature type="binding site" evidence="5">
    <location>
        <position position="331"/>
    </location>
    <ligand>
        <name>Zn(2+)</name>
        <dbReference type="ChEBI" id="CHEBI:29105"/>
    </ligand>
</feature>
<gene>
    <name evidence="5 7" type="primary">tgt</name>
    <name evidence="7" type="ORF">RM531_11820</name>
</gene>
<feature type="domain" description="tRNA-guanine(15) transglycosylase-like" evidence="6">
    <location>
        <begin position="11"/>
        <end position="360"/>
    </location>
</feature>
<sequence length="361" mass="39876">MKFELIKRDGQARRGRLTLSHGVVETPVFMPVGTYGTVKGMLPEELQTLGADIILGNTFHLMLRPGTEVIGAHGGLHGFMGWDRPILTDSGGFQVWSLADIRQMDEDGVTFRSPLDGSKRRLTPEDAIAVQHALNSDIVMVLDECTDYPVAEDAARRSMALSMRWAARCKAAHGDNANALFGINQGSVYPALRRESMRQLVDIGFDGYAIGGVSVGETDEERAEVLAATLPEAPAEAPRYLMGVGTPANLIEGVAAGVDMFDCVMPTRHARNGYLFTSVGTVKIKNAAYRHDTDPLDPNCDCYVCRRYSRAYLHHLYRCGEILAARLNTWHNLAYYLGLMRRIREAIAEDRFAALAREFLP</sequence>
<comment type="caution">
    <text evidence="7">The sequence shown here is derived from an EMBL/GenBank/DDBJ whole genome shotgun (WGS) entry which is preliminary data.</text>
</comment>
<dbReference type="Pfam" id="PF01702">
    <property type="entry name" value="TGT"/>
    <property type="match status" value="1"/>
</dbReference>
<keyword evidence="3 5" id="KW-0819">tRNA processing</keyword>
<comment type="catalytic activity">
    <reaction evidence="5">
        <text>7-aminomethyl-7-carbaguanine + guanosine(34) in tRNA = 7-aminomethyl-7-carbaguanosine(34) in tRNA + guanine</text>
        <dbReference type="Rhea" id="RHEA:24104"/>
        <dbReference type="Rhea" id="RHEA-COMP:10341"/>
        <dbReference type="Rhea" id="RHEA-COMP:10342"/>
        <dbReference type="ChEBI" id="CHEBI:16235"/>
        <dbReference type="ChEBI" id="CHEBI:58703"/>
        <dbReference type="ChEBI" id="CHEBI:74269"/>
        <dbReference type="ChEBI" id="CHEBI:82833"/>
        <dbReference type="EC" id="2.4.2.29"/>
    </reaction>
</comment>
<comment type="pathway">
    <text evidence="5">tRNA modification; tRNA-queuosine biosynthesis.</text>
</comment>
<proteinExistence type="inferred from homology"/>
<dbReference type="HAMAP" id="MF_00168">
    <property type="entry name" value="Q_tRNA_Tgt"/>
    <property type="match status" value="1"/>
</dbReference>
<evidence type="ECO:0000256" key="5">
    <source>
        <dbReference type="HAMAP-Rule" id="MF_00168"/>
    </source>
</evidence>
<dbReference type="PANTHER" id="PTHR46499">
    <property type="entry name" value="QUEUINE TRNA-RIBOSYLTRANSFERASE"/>
    <property type="match status" value="1"/>
</dbReference>
<name>A0ABU3B9L6_9GAMM</name>
<organism evidence="7 8">
    <name type="scientific">Spectribacter acetivorans</name>
    <dbReference type="NCBI Taxonomy" id="3075603"/>
    <lineage>
        <taxon>Bacteria</taxon>
        <taxon>Pseudomonadati</taxon>
        <taxon>Pseudomonadota</taxon>
        <taxon>Gammaproteobacteria</taxon>
        <taxon>Salinisphaerales</taxon>
        <taxon>Salinisphaeraceae</taxon>
        <taxon>Spectribacter</taxon>
    </lineage>
</organism>
<comment type="cofactor">
    <cofactor evidence="5">
        <name>Zn(2+)</name>
        <dbReference type="ChEBI" id="CHEBI:29105"/>
    </cofactor>
    <text evidence="5">Binds 1 zinc ion per subunit.</text>
</comment>
<dbReference type="InterPro" id="IPR004803">
    <property type="entry name" value="TGT"/>
</dbReference>
<keyword evidence="2 5" id="KW-0808">Transferase</keyword>
<keyword evidence="5" id="KW-0479">Metal-binding</keyword>
<dbReference type="Proteomes" id="UP001259982">
    <property type="component" value="Unassembled WGS sequence"/>
</dbReference>
<feature type="active site" description="Nucleophile" evidence="5">
    <location>
        <position position="262"/>
    </location>
</feature>
<evidence type="ECO:0000259" key="6">
    <source>
        <dbReference type="Pfam" id="PF01702"/>
    </source>
</evidence>
<dbReference type="PANTHER" id="PTHR46499:SF1">
    <property type="entry name" value="QUEUINE TRNA-RIBOSYLTRANSFERASE"/>
    <property type="match status" value="1"/>
</dbReference>
<dbReference type="NCBIfam" id="TIGR00430">
    <property type="entry name" value="Q_tRNA_tgt"/>
    <property type="match status" value="1"/>
</dbReference>
<keyword evidence="5" id="KW-0862">Zinc</keyword>
<reference evidence="7 8" key="1">
    <citation type="submission" date="2023-09" db="EMBL/GenBank/DDBJ databases">
        <authorList>
            <person name="Rey-Velasco X."/>
        </authorList>
    </citation>
    <scope>NUCLEOTIDE SEQUENCE [LARGE SCALE GENOMIC DNA]</scope>
    <source>
        <strain evidence="7 8">P385</strain>
    </source>
</reference>
<comment type="subunit">
    <text evidence="5">Homodimer. Within each dimer, one monomer is responsible for RNA recognition and catalysis, while the other monomer binds to the replacement base PreQ1.</text>
</comment>
<evidence type="ECO:0000256" key="3">
    <source>
        <dbReference type="ARBA" id="ARBA00022694"/>
    </source>
</evidence>
<feature type="binding site" evidence="5">
    <location>
        <position position="185"/>
    </location>
    <ligand>
        <name>substrate</name>
    </ligand>
</feature>
<dbReference type="RefSeq" id="WP_311659580.1">
    <property type="nucleotide sequence ID" value="NZ_JAVRHY010000011.1"/>
</dbReference>
<evidence type="ECO:0000313" key="7">
    <source>
        <dbReference type="EMBL" id="MDT0619163.1"/>
    </source>
</evidence>
<evidence type="ECO:0000256" key="2">
    <source>
        <dbReference type="ARBA" id="ARBA00022679"/>
    </source>
</evidence>
<feature type="active site" description="Proton acceptor" evidence="5">
    <location>
        <position position="89"/>
    </location>
</feature>
<comment type="similarity">
    <text evidence="5">Belongs to the queuine tRNA-ribosyltransferase family.</text>
</comment>